<dbReference type="InParanoid" id="A0A2H3EMV5"/>
<comment type="similarity">
    <text evidence="2">Belongs to the SNF7 family.</text>
</comment>
<evidence type="ECO:0008006" key="10">
    <source>
        <dbReference type="Google" id="ProtNLM"/>
    </source>
</evidence>
<evidence type="ECO:0000256" key="5">
    <source>
        <dbReference type="ARBA" id="ARBA00022927"/>
    </source>
</evidence>
<dbReference type="OMA" id="RAKQPAM"/>
<dbReference type="GO" id="GO:0032511">
    <property type="term" value="P:late endosome to vacuole transport via multivesicular body sorting pathway"/>
    <property type="evidence" value="ECO:0007669"/>
    <property type="project" value="TreeGrafter"/>
</dbReference>
<keyword evidence="5" id="KW-0653">Protein transport</keyword>
<name>A0A2H3EMV5_ARMGA</name>
<evidence type="ECO:0000313" key="9">
    <source>
        <dbReference type="Proteomes" id="UP000217790"/>
    </source>
</evidence>
<comment type="subcellular location">
    <subcellularLocation>
        <location evidence="1">Endosome membrane</location>
    </subcellularLocation>
</comment>
<dbReference type="PANTHER" id="PTHR22761">
    <property type="entry name" value="CHARGED MULTIVESICULAR BODY PROTEIN"/>
    <property type="match status" value="1"/>
</dbReference>
<evidence type="ECO:0000256" key="1">
    <source>
        <dbReference type="ARBA" id="ARBA00004608"/>
    </source>
</evidence>
<dbReference type="STRING" id="47427.A0A2H3EMV5"/>
<dbReference type="OrthoDB" id="441172at2759"/>
<accession>A0A2H3EMV5</accession>
<evidence type="ECO:0000256" key="3">
    <source>
        <dbReference type="ARBA" id="ARBA00022448"/>
    </source>
</evidence>
<reference evidence="9" key="1">
    <citation type="journal article" date="2017" name="Nat. Ecol. Evol.">
        <title>Genome expansion and lineage-specific genetic innovations in the forest pathogenic fungi Armillaria.</title>
        <authorList>
            <person name="Sipos G."/>
            <person name="Prasanna A.N."/>
            <person name="Walter M.C."/>
            <person name="O'Connor E."/>
            <person name="Balint B."/>
            <person name="Krizsan K."/>
            <person name="Kiss B."/>
            <person name="Hess J."/>
            <person name="Varga T."/>
            <person name="Slot J."/>
            <person name="Riley R."/>
            <person name="Boka B."/>
            <person name="Rigling D."/>
            <person name="Barry K."/>
            <person name="Lee J."/>
            <person name="Mihaltcheva S."/>
            <person name="LaButti K."/>
            <person name="Lipzen A."/>
            <person name="Waldron R."/>
            <person name="Moloney N.M."/>
            <person name="Sperisen C."/>
            <person name="Kredics L."/>
            <person name="Vagvoelgyi C."/>
            <person name="Patrignani A."/>
            <person name="Fitzpatrick D."/>
            <person name="Nagy I."/>
            <person name="Doyle S."/>
            <person name="Anderson J.B."/>
            <person name="Grigoriev I.V."/>
            <person name="Gueldener U."/>
            <person name="Muensterkoetter M."/>
            <person name="Nagy L.G."/>
        </authorList>
    </citation>
    <scope>NUCLEOTIDE SEQUENCE [LARGE SCALE GENOMIC DNA]</scope>
    <source>
        <strain evidence="9">Ar21-2</strain>
    </source>
</reference>
<dbReference type="Proteomes" id="UP000217790">
    <property type="component" value="Unassembled WGS sequence"/>
</dbReference>
<evidence type="ECO:0000256" key="7">
    <source>
        <dbReference type="SAM" id="MobiDB-lite"/>
    </source>
</evidence>
<evidence type="ECO:0000256" key="4">
    <source>
        <dbReference type="ARBA" id="ARBA00022753"/>
    </source>
</evidence>
<dbReference type="Pfam" id="PF03357">
    <property type="entry name" value="Snf7"/>
    <property type="match status" value="1"/>
</dbReference>
<keyword evidence="4" id="KW-0967">Endosome</keyword>
<keyword evidence="9" id="KW-1185">Reference proteome</keyword>
<organism evidence="8 9">
    <name type="scientific">Armillaria gallica</name>
    <name type="common">Bulbous honey fungus</name>
    <name type="synonym">Armillaria bulbosa</name>
    <dbReference type="NCBI Taxonomy" id="47427"/>
    <lineage>
        <taxon>Eukaryota</taxon>
        <taxon>Fungi</taxon>
        <taxon>Dikarya</taxon>
        <taxon>Basidiomycota</taxon>
        <taxon>Agaricomycotina</taxon>
        <taxon>Agaricomycetes</taxon>
        <taxon>Agaricomycetidae</taxon>
        <taxon>Agaricales</taxon>
        <taxon>Marasmiineae</taxon>
        <taxon>Physalacriaceae</taxon>
        <taxon>Armillaria</taxon>
    </lineage>
</organism>
<dbReference type="InterPro" id="IPR005024">
    <property type="entry name" value="Snf7_fam"/>
</dbReference>
<protein>
    <recommendedName>
        <fullName evidence="10">Snf7-domain-containing protein</fullName>
    </recommendedName>
</protein>
<dbReference type="GO" id="GO:0006900">
    <property type="term" value="P:vesicle budding from membrane"/>
    <property type="evidence" value="ECO:0007669"/>
    <property type="project" value="TreeGrafter"/>
</dbReference>
<dbReference type="AlphaFoldDB" id="A0A2H3EMV5"/>
<dbReference type="Gene3D" id="1.10.287.1060">
    <property type="entry name" value="ESAT-6-like"/>
    <property type="match status" value="1"/>
</dbReference>
<keyword evidence="6" id="KW-0472">Membrane</keyword>
<dbReference type="FunCoup" id="A0A2H3EMV5">
    <property type="interactions" value="362"/>
</dbReference>
<keyword evidence="3" id="KW-0813">Transport</keyword>
<gene>
    <name evidence="8" type="ORF">ARMGADRAFT_1160449</name>
</gene>
<sequence length="205" mass="23116">MGANQSLPKVTPQDRAILDLKLQRDKLRQYQKKIQVILDREHAIAKEHLAAGRKDRAVVALRRRKYQQSLLLKTDGQLENLEQLVASIEFSLIEVSVVHGIKQGNDVLKEIHKELNVEQVEKLLEESHEAREYQKEIGELLANQLSLDDEDAVQAELLELQAEALGVPSQTPPVVLPDVPTSEPVQPVLEGRRLAEDRDKVLVPS</sequence>
<evidence type="ECO:0000313" key="8">
    <source>
        <dbReference type="EMBL" id="PBL01224.1"/>
    </source>
</evidence>
<evidence type="ECO:0000256" key="2">
    <source>
        <dbReference type="ARBA" id="ARBA00006190"/>
    </source>
</evidence>
<feature type="region of interest" description="Disordered" evidence="7">
    <location>
        <begin position="169"/>
        <end position="191"/>
    </location>
</feature>
<dbReference type="GO" id="GO:0015031">
    <property type="term" value="P:protein transport"/>
    <property type="evidence" value="ECO:0007669"/>
    <property type="project" value="UniProtKB-KW"/>
</dbReference>
<dbReference type="PANTHER" id="PTHR22761:SF5">
    <property type="entry name" value="CHARGED MULTIVESICULAR BODY PROTEIN 6"/>
    <property type="match status" value="1"/>
</dbReference>
<dbReference type="EMBL" id="KZ293646">
    <property type="protein sequence ID" value="PBL01224.1"/>
    <property type="molecule type" value="Genomic_DNA"/>
</dbReference>
<dbReference type="GO" id="GO:0000815">
    <property type="term" value="C:ESCRT III complex"/>
    <property type="evidence" value="ECO:0007669"/>
    <property type="project" value="TreeGrafter"/>
</dbReference>
<dbReference type="GO" id="GO:0005771">
    <property type="term" value="C:multivesicular body"/>
    <property type="evidence" value="ECO:0007669"/>
    <property type="project" value="TreeGrafter"/>
</dbReference>
<proteinExistence type="inferred from homology"/>
<evidence type="ECO:0000256" key="6">
    <source>
        <dbReference type="ARBA" id="ARBA00023136"/>
    </source>
</evidence>